<sequence length="311" mass="33250">MGGGVNYAVIDAFTRVPFKGNPAAVCLLEGGDAAAGASDSWMKSVAAEFNISVTCFLVPVTLPSEQSEGSPMAAAAVPRFHLRWFTTVDEVNLCGHATLASAHFLFTSSFKKYNEVEFITKSGILSAKKVYGLEHMNSSKTTATVNGEQFSIELNFPLISVVECDDTDIPLISGTLNGALVVDVKKTAGDDLIVVLASGKDVADIKPQFEELKRCPEEGGVIITGPAPEGSGFDFFTRFFCPKLGINEDPVCGSAHCSLAPYWARKLGKNNLVAYMASPRGGVLDLVLEEEKQRLRIRGQAVTVMTGTLLC</sequence>
<comment type="similarity">
    <text evidence="1">Belongs to the PhzF family.</text>
</comment>
<name>A0A7I8JFS5_SPIIN</name>
<dbReference type="AlphaFoldDB" id="A0A7I8JFS5"/>
<dbReference type="PANTHER" id="PTHR13774:SF17">
    <property type="entry name" value="PHENAZINE BIOSYNTHESIS-LIKE DOMAIN-CONTAINING PROTEIN"/>
    <property type="match status" value="1"/>
</dbReference>
<dbReference type="NCBIfam" id="TIGR00654">
    <property type="entry name" value="PhzF_family"/>
    <property type="match status" value="1"/>
</dbReference>
<evidence type="ECO:0000313" key="3">
    <source>
        <dbReference type="EMBL" id="CAA2629761.1"/>
    </source>
</evidence>
<keyword evidence="4" id="KW-1185">Reference proteome</keyword>
<evidence type="ECO:0000313" key="4">
    <source>
        <dbReference type="Proteomes" id="UP001189122"/>
    </source>
</evidence>
<accession>A0A7I8JFS5</accession>
<dbReference type="GO" id="GO:0005737">
    <property type="term" value="C:cytoplasm"/>
    <property type="evidence" value="ECO:0007669"/>
    <property type="project" value="TreeGrafter"/>
</dbReference>
<gene>
    <name evidence="3" type="ORF">SI7747_12015399</name>
</gene>
<dbReference type="Pfam" id="PF02567">
    <property type="entry name" value="PhzC-PhzF"/>
    <property type="match status" value="1"/>
</dbReference>
<dbReference type="GO" id="GO:0016853">
    <property type="term" value="F:isomerase activity"/>
    <property type="evidence" value="ECO:0007669"/>
    <property type="project" value="UniProtKB-KW"/>
</dbReference>
<organism evidence="3">
    <name type="scientific">Spirodela intermedia</name>
    <name type="common">Intermediate duckweed</name>
    <dbReference type="NCBI Taxonomy" id="51605"/>
    <lineage>
        <taxon>Eukaryota</taxon>
        <taxon>Viridiplantae</taxon>
        <taxon>Streptophyta</taxon>
        <taxon>Embryophyta</taxon>
        <taxon>Tracheophyta</taxon>
        <taxon>Spermatophyta</taxon>
        <taxon>Magnoliopsida</taxon>
        <taxon>Liliopsida</taxon>
        <taxon>Araceae</taxon>
        <taxon>Lemnoideae</taxon>
        <taxon>Spirodela</taxon>
    </lineage>
</organism>
<dbReference type="Proteomes" id="UP001189122">
    <property type="component" value="Unassembled WGS sequence"/>
</dbReference>
<reference evidence="3 4" key="1">
    <citation type="submission" date="2019-12" db="EMBL/GenBank/DDBJ databases">
        <authorList>
            <person name="Scholz U."/>
            <person name="Mascher M."/>
            <person name="Fiebig A."/>
        </authorList>
    </citation>
    <scope>NUCLEOTIDE SEQUENCE</scope>
</reference>
<dbReference type="PANTHER" id="PTHR13774">
    <property type="entry name" value="PHENAZINE BIOSYNTHESIS PROTEIN"/>
    <property type="match status" value="1"/>
</dbReference>
<evidence type="ECO:0000256" key="2">
    <source>
        <dbReference type="ARBA" id="ARBA00023235"/>
    </source>
</evidence>
<keyword evidence="2" id="KW-0413">Isomerase</keyword>
<dbReference type="EMBL" id="LR743599">
    <property type="protein sequence ID" value="CAA2629761.1"/>
    <property type="molecule type" value="Genomic_DNA"/>
</dbReference>
<dbReference type="SUPFAM" id="SSF54506">
    <property type="entry name" value="Diaminopimelate epimerase-like"/>
    <property type="match status" value="1"/>
</dbReference>
<protein>
    <submittedName>
        <fullName evidence="3">Uncharacterized protein</fullName>
    </submittedName>
</protein>
<dbReference type="EMBL" id="CACRZD030000012">
    <property type="protein sequence ID" value="CAA6669004.1"/>
    <property type="molecule type" value="Genomic_DNA"/>
</dbReference>
<dbReference type="Gene3D" id="3.10.310.10">
    <property type="entry name" value="Diaminopimelate Epimerase, Chain A, domain 1"/>
    <property type="match status" value="2"/>
</dbReference>
<proteinExistence type="inferred from homology"/>
<evidence type="ECO:0000256" key="1">
    <source>
        <dbReference type="ARBA" id="ARBA00008270"/>
    </source>
</evidence>
<dbReference type="PIRSF" id="PIRSF016184">
    <property type="entry name" value="PhzC_PhzF"/>
    <property type="match status" value="1"/>
</dbReference>
<dbReference type="InterPro" id="IPR003719">
    <property type="entry name" value="Phenazine_PhzF-like"/>
</dbReference>